<dbReference type="GO" id="GO:0097320">
    <property type="term" value="P:plasma membrane tubulation"/>
    <property type="evidence" value="ECO:0007669"/>
    <property type="project" value="TreeGrafter"/>
</dbReference>
<evidence type="ECO:0000256" key="3">
    <source>
        <dbReference type="SAM" id="MobiDB-lite"/>
    </source>
</evidence>
<evidence type="ECO:0000313" key="6">
    <source>
        <dbReference type="Proteomes" id="UP000292082"/>
    </source>
</evidence>
<dbReference type="GO" id="GO:0030479">
    <property type="term" value="C:actin cortical patch"/>
    <property type="evidence" value="ECO:0007669"/>
    <property type="project" value="TreeGrafter"/>
</dbReference>
<dbReference type="SMART" id="SM00326">
    <property type="entry name" value="SH3"/>
    <property type="match status" value="1"/>
</dbReference>
<dbReference type="Proteomes" id="UP000292082">
    <property type="component" value="Unassembled WGS sequence"/>
</dbReference>
<dbReference type="FunFam" id="2.30.30.40:FF:000072">
    <property type="entry name" value="Unconventional Myosin IB"/>
    <property type="match status" value="1"/>
</dbReference>
<dbReference type="AlphaFoldDB" id="A0A4Q9PFR5"/>
<keyword evidence="1 2" id="KW-0728">SH3 domain</keyword>
<evidence type="ECO:0000256" key="2">
    <source>
        <dbReference type="PROSITE-ProRule" id="PRU00192"/>
    </source>
</evidence>
<feature type="compositionally biased region" description="Pro residues" evidence="3">
    <location>
        <begin position="201"/>
        <end position="213"/>
    </location>
</feature>
<dbReference type="Gene3D" id="2.30.30.40">
    <property type="entry name" value="SH3 Domains"/>
    <property type="match status" value="1"/>
</dbReference>
<evidence type="ECO:0000256" key="1">
    <source>
        <dbReference type="ARBA" id="ARBA00022443"/>
    </source>
</evidence>
<dbReference type="GO" id="GO:0043332">
    <property type="term" value="C:mating projection tip"/>
    <property type="evidence" value="ECO:0007669"/>
    <property type="project" value="TreeGrafter"/>
</dbReference>
<name>A0A4Q9PFR5_9APHY</name>
<dbReference type="Pfam" id="PF00018">
    <property type="entry name" value="SH3_1"/>
    <property type="match status" value="1"/>
</dbReference>
<feature type="region of interest" description="Disordered" evidence="3">
    <location>
        <begin position="68"/>
        <end position="88"/>
    </location>
</feature>
<dbReference type="EMBL" id="ML145226">
    <property type="protein sequence ID" value="TBU53075.1"/>
    <property type="molecule type" value="Genomic_DNA"/>
</dbReference>
<dbReference type="PANTHER" id="PTHR47174">
    <property type="entry name" value="BRIDGING INTEGRATOR 3"/>
    <property type="match status" value="1"/>
</dbReference>
<dbReference type="GO" id="GO:0008289">
    <property type="term" value="F:lipid binding"/>
    <property type="evidence" value="ECO:0007669"/>
    <property type="project" value="TreeGrafter"/>
</dbReference>
<feature type="compositionally biased region" description="Pro residues" evidence="3">
    <location>
        <begin position="70"/>
        <end position="86"/>
    </location>
</feature>
<dbReference type="PROSITE" id="PS50002">
    <property type="entry name" value="SH3"/>
    <property type="match status" value="1"/>
</dbReference>
<organism evidence="5 6">
    <name type="scientific">Dichomitus squalens</name>
    <dbReference type="NCBI Taxonomy" id="114155"/>
    <lineage>
        <taxon>Eukaryota</taxon>
        <taxon>Fungi</taxon>
        <taxon>Dikarya</taxon>
        <taxon>Basidiomycota</taxon>
        <taxon>Agaricomycotina</taxon>
        <taxon>Agaricomycetes</taxon>
        <taxon>Polyporales</taxon>
        <taxon>Polyporaceae</taxon>
        <taxon>Dichomitus</taxon>
    </lineage>
</organism>
<accession>A0A4Q9PFR5</accession>
<evidence type="ECO:0000259" key="4">
    <source>
        <dbReference type="PROSITE" id="PS50002"/>
    </source>
</evidence>
<dbReference type="GO" id="GO:0006897">
    <property type="term" value="P:endocytosis"/>
    <property type="evidence" value="ECO:0007669"/>
    <property type="project" value="InterPro"/>
</dbReference>
<dbReference type="InterPro" id="IPR001452">
    <property type="entry name" value="SH3_domain"/>
</dbReference>
<feature type="domain" description="SH3" evidence="4">
    <location>
        <begin position="87"/>
        <end position="148"/>
    </location>
</feature>
<evidence type="ECO:0000313" key="5">
    <source>
        <dbReference type="EMBL" id="TBU53075.1"/>
    </source>
</evidence>
<keyword evidence="6" id="KW-1185">Reference proteome</keyword>
<dbReference type="SUPFAM" id="SSF50044">
    <property type="entry name" value="SH3-domain"/>
    <property type="match status" value="1"/>
</dbReference>
<dbReference type="PRINTS" id="PR00452">
    <property type="entry name" value="SH3DOMAIN"/>
</dbReference>
<dbReference type="GO" id="GO:0051666">
    <property type="term" value="P:actin cortical patch localization"/>
    <property type="evidence" value="ECO:0007669"/>
    <property type="project" value="InterPro"/>
</dbReference>
<gene>
    <name evidence="5" type="ORF">BD310DRAFT_970493</name>
</gene>
<dbReference type="GO" id="GO:1990528">
    <property type="term" value="C:Rvs161p-Rvs167p complex"/>
    <property type="evidence" value="ECO:0007669"/>
    <property type="project" value="TreeGrafter"/>
</dbReference>
<dbReference type="STRING" id="114155.A0A4Q9PFR5"/>
<dbReference type="PANTHER" id="PTHR47174:SF1">
    <property type="entry name" value="REDUCED VIABILITY UPON STARVATION PROTEIN 167"/>
    <property type="match status" value="1"/>
</dbReference>
<feature type="compositionally biased region" description="Pro residues" evidence="3">
    <location>
        <begin position="153"/>
        <end position="180"/>
    </location>
</feature>
<feature type="region of interest" description="Disordered" evidence="3">
    <location>
        <begin position="137"/>
        <end position="232"/>
    </location>
</feature>
<dbReference type="InterPro" id="IPR046982">
    <property type="entry name" value="BIN3/RVS161-like"/>
</dbReference>
<sequence>MPVTTTPSDPQAAALLAHVLQQTQSNINFLASQNYISHAEASDLISRLTQGADHDSLLSSMNNLAVGPARAPPEPARRAIPPPPPRNHVQKARALWAYNEDGREPNDLSFSQGEIIEIVDETNADWWTGKVRGKQGLFPSNHVEKVPSGPSTSPAPPVSMPPMPSAPSYYAPPPPGPPQPYYQGPAPDYNNEKTSMYQPAYAPPAPVQAPQPPVQQVVVQQEPPKKSKFGKLGNTMATSAAGGVGFGAGAAIGSGIVNAIF</sequence>
<proteinExistence type="predicted"/>
<reference evidence="5 6" key="1">
    <citation type="submission" date="2019-01" db="EMBL/GenBank/DDBJ databases">
        <title>Draft genome sequences of three monokaryotic isolates of the white-rot basidiomycete fungus Dichomitus squalens.</title>
        <authorList>
            <consortium name="DOE Joint Genome Institute"/>
            <person name="Lopez S.C."/>
            <person name="Andreopoulos B."/>
            <person name="Pangilinan J."/>
            <person name="Lipzen A."/>
            <person name="Riley R."/>
            <person name="Ahrendt S."/>
            <person name="Ng V."/>
            <person name="Barry K."/>
            <person name="Daum C."/>
            <person name="Grigoriev I.V."/>
            <person name="Hilden K.S."/>
            <person name="Makela M.R."/>
            <person name="de Vries R.P."/>
        </authorList>
    </citation>
    <scope>NUCLEOTIDE SEQUENCE [LARGE SCALE GENOMIC DNA]</scope>
    <source>
        <strain evidence="5 6">CBS 464.89</strain>
    </source>
</reference>
<protein>
    <submittedName>
        <fullName evidence="5">SH3 domain-containing protein</fullName>
    </submittedName>
</protein>
<dbReference type="InterPro" id="IPR036028">
    <property type="entry name" value="SH3-like_dom_sf"/>
</dbReference>
<dbReference type="GO" id="GO:0031097">
    <property type="term" value="C:medial cortex"/>
    <property type="evidence" value="ECO:0007669"/>
    <property type="project" value="TreeGrafter"/>
</dbReference>